<evidence type="ECO:0000313" key="9">
    <source>
        <dbReference type="EMBL" id="KAJ8931010.1"/>
    </source>
</evidence>
<dbReference type="Proteomes" id="UP001162156">
    <property type="component" value="Unassembled WGS sequence"/>
</dbReference>
<feature type="signal peptide" evidence="7">
    <location>
        <begin position="1"/>
        <end position="19"/>
    </location>
</feature>
<accession>A0AAV8WY17</accession>
<evidence type="ECO:0000256" key="2">
    <source>
        <dbReference type="ARBA" id="ARBA00022670"/>
    </source>
</evidence>
<dbReference type="PANTHER" id="PTHR12411">
    <property type="entry name" value="CYSTEINE PROTEASE FAMILY C1-RELATED"/>
    <property type="match status" value="1"/>
</dbReference>
<dbReference type="InterPro" id="IPR000169">
    <property type="entry name" value="Pept_cys_AS"/>
</dbReference>
<organism evidence="9 10">
    <name type="scientific">Rhamnusium bicolor</name>
    <dbReference type="NCBI Taxonomy" id="1586634"/>
    <lineage>
        <taxon>Eukaryota</taxon>
        <taxon>Metazoa</taxon>
        <taxon>Ecdysozoa</taxon>
        <taxon>Arthropoda</taxon>
        <taxon>Hexapoda</taxon>
        <taxon>Insecta</taxon>
        <taxon>Pterygota</taxon>
        <taxon>Neoptera</taxon>
        <taxon>Endopterygota</taxon>
        <taxon>Coleoptera</taxon>
        <taxon>Polyphaga</taxon>
        <taxon>Cucujiformia</taxon>
        <taxon>Chrysomeloidea</taxon>
        <taxon>Cerambycidae</taxon>
        <taxon>Lepturinae</taxon>
        <taxon>Rhagiini</taxon>
        <taxon>Rhamnusium</taxon>
    </lineage>
</organism>
<sequence>MKTIFVITVVASALSVVLCRSSILSEEFIKSINEKATTWTARNNFDNYSTEQLNALVGVIGISRDPEQKLPLMVHTVRDGIPVEFDSRQVWPKCSSIRTIRNQGQCGSCWAFAAVEVMSDRLCIFTDGQKQFTFSPEELVSCCSSCGDCGGGYVIEPFNYWQRTGIPSGGDYGSNLGCRPYTAIDGNTPQCNERCVGGYGKDWNSDIRHGIATFEVTNTIEQIQHEIVINGPVVALMEVYEDFYNYANVKIIGWGVDNGTPYWLIANSWGTGWGEKGYFRILRGSNNSQIESYIVAGNPNTDE</sequence>
<proteinExistence type="inferred from homology"/>
<gene>
    <name evidence="9" type="ORF">NQ314_016131</name>
</gene>
<dbReference type="AlphaFoldDB" id="A0AAV8WY17"/>
<dbReference type="InterPro" id="IPR038765">
    <property type="entry name" value="Papain-like_cys_pep_sf"/>
</dbReference>
<dbReference type="SUPFAM" id="SSF54001">
    <property type="entry name" value="Cysteine proteinases"/>
    <property type="match status" value="1"/>
</dbReference>
<keyword evidence="10" id="KW-1185">Reference proteome</keyword>
<dbReference type="Pfam" id="PF00112">
    <property type="entry name" value="Peptidase_C1"/>
    <property type="match status" value="1"/>
</dbReference>
<feature type="domain" description="Peptidase C1A papain C-terminal" evidence="8">
    <location>
        <begin position="81"/>
        <end position="298"/>
    </location>
</feature>
<keyword evidence="3 7" id="KW-0732">Signal</keyword>
<dbReference type="EMBL" id="JANEYF010004487">
    <property type="protein sequence ID" value="KAJ8931010.1"/>
    <property type="molecule type" value="Genomic_DNA"/>
</dbReference>
<dbReference type="Pfam" id="PF08127">
    <property type="entry name" value="Propeptide_C1"/>
    <property type="match status" value="1"/>
</dbReference>
<dbReference type="InterPro" id="IPR012599">
    <property type="entry name" value="Propeptide_C1A"/>
</dbReference>
<dbReference type="InterPro" id="IPR025661">
    <property type="entry name" value="Pept_asp_AS"/>
</dbReference>
<reference evidence="9" key="1">
    <citation type="journal article" date="2023" name="Insect Mol. Biol.">
        <title>Genome sequencing provides insights into the evolution of gene families encoding plant cell wall-degrading enzymes in longhorned beetles.</title>
        <authorList>
            <person name="Shin N.R."/>
            <person name="Okamura Y."/>
            <person name="Kirsch R."/>
            <person name="Pauchet Y."/>
        </authorList>
    </citation>
    <scope>NUCLEOTIDE SEQUENCE</scope>
    <source>
        <strain evidence="9">RBIC_L_NR</strain>
    </source>
</reference>
<name>A0AAV8WY17_9CUCU</name>
<keyword evidence="5" id="KW-0788">Thiol protease</keyword>
<dbReference type="PRINTS" id="PR00705">
    <property type="entry name" value="PAPAIN"/>
</dbReference>
<dbReference type="Gene3D" id="3.90.70.10">
    <property type="entry name" value="Cysteine proteinases"/>
    <property type="match status" value="1"/>
</dbReference>
<evidence type="ECO:0000313" key="10">
    <source>
        <dbReference type="Proteomes" id="UP001162156"/>
    </source>
</evidence>
<protein>
    <recommendedName>
        <fullName evidence="8">Peptidase C1A papain C-terminal domain-containing protein</fullName>
    </recommendedName>
</protein>
<dbReference type="GO" id="GO:0004197">
    <property type="term" value="F:cysteine-type endopeptidase activity"/>
    <property type="evidence" value="ECO:0007669"/>
    <property type="project" value="InterPro"/>
</dbReference>
<comment type="caution">
    <text evidence="9">The sequence shown here is derived from an EMBL/GenBank/DDBJ whole genome shotgun (WGS) entry which is preliminary data.</text>
</comment>
<keyword evidence="4" id="KW-0378">Hydrolase</keyword>
<dbReference type="PROSITE" id="PS00139">
    <property type="entry name" value="THIOL_PROTEASE_CYS"/>
    <property type="match status" value="1"/>
</dbReference>
<evidence type="ECO:0000256" key="5">
    <source>
        <dbReference type="ARBA" id="ARBA00022807"/>
    </source>
</evidence>
<dbReference type="PROSITE" id="PS00640">
    <property type="entry name" value="THIOL_PROTEASE_ASN"/>
    <property type="match status" value="1"/>
</dbReference>
<dbReference type="CDD" id="cd02620">
    <property type="entry name" value="Peptidase_C1A_CathepsinB"/>
    <property type="match status" value="1"/>
</dbReference>
<evidence type="ECO:0000256" key="3">
    <source>
        <dbReference type="ARBA" id="ARBA00022729"/>
    </source>
</evidence>
<evidence type="ECO:0000256" key="7">
    <source>
        <dbReference type="SAM" id="SignalP"/>
    </source>
</evidence>
<keyword evidence="2" id="KW-0645">Protease</keyword>
<evidence type="ECO:0000256" key="1">
    <source>
        <dbReference type="ARBA" id="ARBA00008455"/>
    </source>
</evidence>
<comment type="similarity">
    <text evidence="1">Belongs to the peptidase C1 family.</text>
</comment>
<dbReference type="SMART" id="SM00645">
    <property type="entry name" value="Pept_C1"/>
    <property type="match status" value="1"/>
</dbReference>
<keyword evidence="6" id="KW-1015">Disulfide bond</keyword>
<dbReference type="InterPro" id="IPR000668">
    <property type="entry name" value="Peptidase_C1A_C"/>
</dbReference>
<dbReference type="InterPro" id="IPR013128">
    <property type="entry name" value="Peptidase_C1A"/>
</dbReference>
<evidence type="ECO:0000259" key="8">
    <source>
        <dbReference type="SMART" id="SM00645"/>
    </source>
</evidence>
<evidence type="ECO:0000256" key="4">
    <source>
        <dbReference type="ARBA" id="ARBA00022801"/>
    </source>
</evidence>
<dbReference type="GO" id="GO:0006508">
    <property type="term" value="P:proteolysis"/>
    <property type="evidence" value="ECO:0007669"/>
    <property type="project" value="UniProtKB-KW"/>
</dbReference>
<evidence type="ECO:0000256" key="6">
    <source>
        <dbReference type="ARBA" id="ARBA00023157"/>
    </source>
</evidence>
<feature type="chain" id="PRO_5044012514" description="Peptidase C1A papain C-terminal domain-containing protein" evidence="7">
    <location>
        <begin position="20"/>
        <end position="303"/>
    </location>
</feature>